<evidence type="ECO:0000256" key="9">
    <source>
        <dbReference type="SAM" id="MobiDB-lite"/>
    </source>
</evidence>
<evidence type="ECO:0000259" key="10">
    <source>
        <dbReference type="PROSITE" id="PS51999"/>
    </source>
</evidence>
<keyword evidence="3" id="KW-0479">Metal-binding</keyword>
<comment type="caution">
    <text evidence="11">The sequence shown here is derived from an EMBL/GenBank/DDBJ whole genome shotgun (WGS) entry which is preliminary data.</text>
</comment>
<evidence type="ECO:0000256" key="5">
    <source>
        <dbReference type="ARBA" id="ARBA00022833"/>
    </source>
</evidence>
<accession>A0ABR0WX36</accession>
<dbReference type="InterPro" id="IPR039421">
    <property type="entry name" value="Type_1_exporter"/>
</dbReference>
<dbReference type="Proteomes" id="UP001318860">
    <property type="component" value="Unassembled WGS sequence"/>
</dbReference>
<feature type="compositionally biased region" description="Polar residues" evidence="9">
    <location>
        <begin position="341"/>
        <end position="362"/>
    </location>
</feature>
<sequence length="787" mass="87511">MERGEHPICQCGAGRMKLRIAKTAANYGRYFYTCPVGSQHPRCFMWQDMWFENQGDNNRPNSGTPYGSSGKTHKRNFSRFCHVSLGNIHLNLLNKMQYGKIKATYSVIKGLRFGSARGSRDHSMSKEVAFCERSIGGSGGPTINYESFEAGRTVGWQEYQRSDEFLAKLDTKNTVTCSFSSIAPFFAFINLQCSLHTLTMTIDKINEHPKLGSKTSREGSKEGNSQEGLSEHHSVKQSVSDHMKRAYMCNILEHPKLGSKTSREGSKEGNSQEGLSEHHSVKQSVSDHMKRAYMCNILEHPKLGSKTSREGSKEGNSQEGLSEHHSVKQSVSDHMKRSLVRRSNGSNSLDESKYPTCQPTNSPDKKNRICKIIIEIFPSVSRITANCHYLTKPIPGRRPVVDGLLGDGDDEVASRVGRWRRSVASISQRGKGLFVVPCPDRGFHGAHHLPPPVHGDVMVPFQALLAYISLYVSVVCPGKKAGEIFRTAIHDSLGHQISNGGEVGTGVAEKGWKKKASTFMIDFVKLLGDNVMDIASREKVSIQGPTLIDISRRSTGSSAHSERIKAIGFSTSASSSPPIPLNRKPDIDPFDPRGKILSDICGDIELRDVRFSYPARPTEEIFSGFSLFIPRGTITALVEPHSLEEAKSAMEVAQIDSSRGYWYSRFQIDSVPSLRWHVLMDMLDKVLHYLFTTNQNKHPIKTHTQCLLPSSQVISTSLNSECEKSSRRDRLDNGLSFTNSFPLANLLGFSYPDSSMANNTENSETKLKILELIIPVKFKSSNLKASW</sequence>
<evidence type="ECO:0000256" key="2">
    <source>
        <dbReference type="ARBA" id="ARBA00022692"/>
    </source>
</evidence>
<keyword evidence="12" id="KW-1185">Reference proteome</keyword>
<keyword evidence="7" id="KW-0472">Membrane</keyword>
<feature type="compositionally biased region" description="Basic and acidic residues" evidence="9">
    <location>
        <begin position="253"/>
        <end position="267"/>
    </location>
</feature>
<evidence type="ECO:0000256" key="4">
    <source>
        <dbReference type="ARBA" id="ARBA00022771"/>
    </source>
</evidence>
<feature type="region of interest" description="Disordered" evidence="9">
    <location>
        <begin position="253"/>
        <end position="286"/>
    </location>
</feature>
<feature type="domain" description="GRF-type" evidence="10">
    <location>
        <begin position="9"/>
        <end position="50"/>
    </location>
</feature>
<evidence type="ECO:0000313" key="11">
    <source>
        <dbReference type="EMBL" id="KAK6151518.1"/>
    </source>
</evidence>
<keyword evidence="5" id="KW-0862">Zinc</keyword>
<dbReference type="InterPro" id="IPR036640">
    <property type="entry name" value="ABC1_TM_sf"/>
</dbReference>
<dbReference type="Gene3D" id="1.20.1560.10">
    <property type="entry name" value="ABC transporter type 1, transmembrane domain"/>
    <property type="match status" value="1"/>
</dbReference>
<dbReference type="PANTHER" id="PTHR24222">
    <property type="entry name" value="ABC TRANSPORTER B FAMILY"/>
    <property type="match status" value="1"/>
</dbReference>
<feature type="region of interest" description="Disordered" evidence="9">
    <location>
        <begin position="299"/>
        <end position="363"/>
    </location>
</feature>
<organism evidence="11 12">
    <name type="scientific">Rehmannia glutinosa</name>
    <name type="common">Chinese foxglove</name>
    <dbReference type="NCBI Taxonomy" id="99300"/>
    <lineage>
        <taxon>Eukaryota</taxon>
        <taxon>Viridiplantae</taxon>
        <taxon>Streptophyta</taxon>
        <taxon>Embryophyta</taxon>
        <taxon>Tracheophyta</taxon>
        <taxon>Spermatophyta</taxon>
        <taxon>Magnoliopsida</taxon>
        <taxon>eudicotyledons</taxon>
        <taxon>Gunneridae</taxon>
        <taxon>Pentapetalae</taxon>
        <taxon>asterids</taxon>
        <taxon>lamiids</taxon>
        <taxon>Lamiales</taxon>
        <taxon>Orobanchaceae</taxon>
        <taxon>Rehmannieae</taxon>
        <taxon>Rehmannia</taxon>
    </lineage>
</organism>
<feature type="compositionally biased region" description="Basic and acidic residues" evidence="9">
    <location>
        <begin position="209"/>
        <end position="221"/>
    </location>
</feature>
<dbReference type="EMBL" id="JABTTQ020000007">
    <property type="protein sequence ID" value="KAK6151518.1"/>
    <property type="molecule type" value="Genomic_DNA"/>
</dbReference>
<keyword evidence="2" id="KW-0812">Transmembrane</keyword>
<evidence type="ECO:0000256" key="7">
    <source>
        <dbReference type="ARBA" id="ARBA00023136"/>
    </source>
</evidence>
<keyword evidence="6" id="KW-1133">Transmembrane helix</keyword>
<comment type="subcellular location">
    <subcellularLocation>
        <location evidence="1">Membrane</location>
        <topology evidence="1">Multi-pass membrane protein</topology>
    </subcellularLocation>
</comment>
<feature type="compositionally biased region" description="Basic and acidic residues" evidence="9">
    <location>
        <begin position="321"/>
        <end position="336"/>
    </location>
</feature>
<dbReference type="PANTHER" id="PTHR24222:SF63">
    <property type="entry name" value="ATP BINDING CASSETTE SUBFAMILY B"/>
    <property type="match status" value="1"/>
</dbReference>
<evidence type="ECO:0000313" key="12">
    <source>
        <dbReference type="Proteomes" id="UP001318860"/>
    </source>
</evidence>
<dbReference type="InterPro" id="IPR027417">
    <property type="entry name" value="P-loop_NTPase"/>
</dbReference>
<proteinExistence type="predicted"/>
<feature type="region of interest" description="Disordered" evidence="9">
    <location>
        <begin position="209"/>
        <end position="240"/>
    </location>
</feature>
<evidence type="ECO:0000256" key="6">
    <source>
        <dbReference type="ARBA" id="ARBA00022989"/>
    </source>
</evidence>
<keyword evidence="4 8" id="KW-0863">Zinc-finger</keyword>
<feature type="compositionally biased region" description="Basic and acidic residues" evidence="9">
    <location>
        <begin position="229"/>
        <end position="240"/>
    </location>
</feature>
<dbReference type="Pfam" id="PF06839">
    <property type="entry name" value="Zn_ribbon_GRF"/>
    <property type="match status" value="1"/>
</dbReference>
<dbReference type="InterPro" id="IPR010666">
    <property type="entry name" value="Znf_GRF"/>
</dbReference>
<reference evidence="11 12" key="1">
    <citation type="journal article" date="2021" name="Comput. Struct. Biotechnol. J.">
        <title>De novo genome assembly of the potent medicinal plant Rehmannia glutinosa using nanopore technology.</title>
        <authorList>
            <person name="Ma L."/>
            <person name="Dong C."/>
            <person name="Song C."/>
            <person name="Wang X."/>
            <person name="Zheng X."/>
            <person name="Niu Y."/>
            <person name="Chen S."/>
            <person name="Feng W."/>
        </authorList>
    </citation>
    <scope>NUCLEOTIDE SEQUENCE [LARGE SCALE GENOMIC DNA]</scope>
    <source>
        <strain evidence="11">DH-2019</strain>
    </source>
</reference>
<name>A0ABR0WX36_REHGL</name>
<feature type="compositionally biased region" description="Basic and acidic residues" evidence="9">
    <location>
        <begin position="275"/>
        <end position="286"/>
    </location>
</feature>
<dbReference type="PROSITE" id="PS51999">
    <property type="entry name" value="ZF_GRF"/>
    <property type="match status" value="1"/>
</dbReference>
<dbReference type="Gene3D" id="3.40.50.300">
    <property type="entry name" value="P-loop containing nucleotide triphosphate hydrolases"/>
    <property type="match status" value="1"/>
</dbReference>
<evidence type="ECO:0000256" key="1">
    <source>
        <dbReference type="ARBA" id="ARBA00004141"/>
    </source>
</evidence>
<evidence type="ECO:0000256" key="3">
    <source>
        <dbReference type="ARBA" id="ARBA00022723"/>
    </source>
</evidence>
<feature type="compositionally biased region" description="Basic and acidic residues" evidence="9">
    <location>
        <begin position="299"/>
        <end position="313"/>
    </location>
</feature>
<gene>
    <name evidence="11" type="ORF">DH2020_014153</name>
</gene>
<protein>
    <recommendedName>
        <fullName evidence="10">GRF-type domain-containing protein</fullName>
    </recommendedName>
</protein>
<evidence type="ECO:0000256" key="8">
    <source>
        <dbReference type="PROSITE-ProRule" id="PRU01343"/>
    </source>
</evidence>